<dbReference type="PANTHER" id="PTHR34958:SF1">
    <property type="entry name" value="ARMADILLO-LIKE HELICAL DOMAIN-CONTAINING PROTEIN"/>
    <property type="match status" value="1"/>
</dbReference>
<feature type="compositionally biased region" description="Polar residues" evidence="1">
    <location>
        <begin position="428"/>
        <end position="439"/>
    </location>
</feature>
<feature type="compositionally biased region" description="Low complexity" evidence="1">
    <location>
        <begin position="35"/>
        <end position="57"/>
    </location>
</feature>
<reference evidence="2" key="1">
    <citation type="submission" date="2021-01" db="EMBL/GenBank/DDBJ databases">
        <authorList>
            <person name="Corre E."/>
            <person name="Pelletier E."/>
            <person name="Niang G."/>
            <person name="Scheremetjew M."/>
            <person name="Finn R."/>
            <person name="Kale V."/>
            <person name="Holt S."/>
            <person name="Cochrane G."/>
            <person name="Meng A."/>
            <person name="Brown T."/>
            <person name="Cohen L."/>
        </authorList>
    </citation>
    <scope>NUCLEOTIDE SEQUENCE</scope>
    <source>
        <strain evidence="2">WS</strain>
    </source>
</reference>
<feature type="region of interest" description="Disordered" evidence="1">
    <location>
        <begin position="378"/>
        <end position="464"/>
    </location>
</feature>
<dbReference type="InterPro" id="IPR016024">
    <property type="entry name" value="ARM-type_fold"/>
</dbReference>
<accession>A0A7S1PG19</accession>
<gene>
    <name evidence="2" type="ORF">PCOS0759_LOCUS1474</name>
</gene>
<feature type="compositionally biased region" description="Polar residues" evidence="1">
    <location>
        <begin position="147"/>
        <end position="175"/>
    </location>
</feature>
<dbReference type="PANTHER" id="PTHR34958">
    <property type="entry name" value="CONDITIONAL LOSS-OF-GROWTH 1"/>
    <property type="match status" value="1"/>
</dbReference>
<dbReference type="EMBL" id="HBGD01001761">
    <property type="protein sequence ID" value="CAD9078242.1"/>
    <property type="molecule type" value="Transcribed_RNA"/>
</dbReference>
<dbReference type="SUPFAM" id="SSF48371">
    <property type="entry name" value="ARM repeat"/>
    <property type="match status" value="1"/>
</dbReference>
<name>A0A7S1PG19_9EUKA</name>
<proteinExistence type="predicted"/>
<feature type="compositionally biased region" description="Polar residues" evidence="1">
    <location>
        <begin position="379"/>
        <end position="392"/>
    </location>
</feature>
<feature type="compositionally biased region" description="Low complexity" evidence="1">
    <location>
        <begin position="447"/>
        <end position="464"/>
    </location>
</feature>
<sequence>MPKHTRSIGTPSLLIPNANSSRANHSSSDIHKSASCDTSHSSTYLSSSSLASTQSLRKSADEQLRSDVGGTDQWTFGRESSMNEESHEFRQALMNSAASLTGGGSERAGIAFAAGISGDESPALRVSTVGSDHASSPFFGGAADEPLTTTANSTSPQSQKSQSNRSPNSTKSASQHVPYVAGGATRRTAGSKSVPSPRSSSESSRDVHVYANHQQGSLQIPPNAFQHDDSAQHVSTNAHMHASNTVNSINRQILDSTLPMHLLRPIILPSSAVSRFTPSSSSSAANASSSSDASFHRQPVNHYYYYNNSSTSSLFSTSGGNDIPSPTNMYTFYQILRMHPQISYKFVLSCAKRCCAGSDSNTEGMDSLSSLWAHDIASGTDTRPHQSTSLDPQKNIPFDTNDTRRRQDTQSAAPKKYLGAPPPMTYGMTPSPNSNSNKSYDPDYRNSHSPSSSHTSTTGSSSPFHSQPRIDLLLRIFKHFLNVHVFSVVEPDIYFLMELDQFIHSGVSQKHVSLKKYLAKLNAQIRMCVERKCPRDRELWKKYLESVGVDESGTVWEEHIVSLRDVEKRRSITMRNPDLVFGARSQSSQVSRMRHSSQLEKRRELVNDFCAFRSKRRYHGLHLLSSHSSSGGGGAGGTTTPSGAGAALDALSTNTSFSSTHNGEALKAFVTRKRSLLDSLHFGAQFRQIAKFEDKMPEIDMSESIVVENVNTIYRHISGVAEAKRSEDSDNESDLSSHEAELMGADKDALNYSRVFEKIPLERAISIDDVDATLDILVDPNADLQHYMEATHQMLHLLGEVFWNNDATEIYESQYFFMEMLTSGSEKIRGHSFDLLYNLYLHLRSNSSPNALTRYIPHLSEILRNMCLHIFLDDESHEEVWKAAHACFVELVAPHYEEVIQFDARIIKKFVELHAFVDENQHRHLLRILVNLLYFSKLGCTTLPLPTEDALPLPANPPAELNLFLLHQIGGIEFILDQFLLSHAFEARNNLFVVIYDYVIYQVNSASNRRVFKKDHVESLFLILLRADAPQYLHQLFCYTPGEFASRFAKFIYANLVLVQSRNYENSASSGGTSIDYKHLGESRSFMSLIIRFSVHLSKLSSLYLRLEEEFYAMYHLMMEQSDSEQDDINQFLEQIRLLISSPDVDENRNGKALLFLVMKNFDSLGESLDNQRLFEQIEEMQRSLCYDEPHLCMVYLDIFERMLYYHRSKYQAHGDEKYHLPLMKYLNESLLRFVSTKRQSAHLLLRAFYILMEFISIFYTPPGNVAHPLQNEIPFAMNPGKREKDIDTLPSMFLGGHVAIPYFLLKDISIGILHNMFVCMTEAVVMESMSSTLEKSIERARCVLFVLMIQKCSRKPSVLASLGGVAFFKNEMLNDNNPGVAYFAAEYLIRVLVTEAKDEYYQFLKRIIKEAHENNDAHLLDNPYLQVCKLVLERGR</sequence>
<feature type="region of interest" description="Disordered" evidence="1">
    <location>
        <begin position="126"/>
        <end position="206"/>
    </location>
</feature>
<organism evidence="2">
    <name type="scientific">Percolomonas cosmopolitus</name>
    <dbReference type="NCBI Taxonomy" id="63605"/>
    <lineage>
        <taxon>Eukaryota</taxon>
        <taxon>Discoba</taxon>
        <taxon>Heterolobosea</taxon>
        <taxon>Tetramitia</taxon>
        <taxon>Eutetramitia</taxon>
        <taxon>Percolomonadidae</taxon>
        <taxon>Percolomonas</taxon>
    </lineage>
</organism>
<feature type="compositionally biased region" description="Low complexity" evidence="1">
    <location>
        <begin position="191"/>
        <end position="202"/>
    </location>
</feature>
<evidence type="ECO:0000313" key="2">
    <source>
        <dbReference type="EMBL" id="CAD9078242.1"/>
    </source>
</evidence>
<feature type="compositionally biased region" description="Low complexity" evidence="1">
    <location>
        <begin position="17"/>
        <end position="27"/>
    </location>
</feature>
<evidence type="ECO:0000256" key="1">
    <source>
        <dbReference type="SAM" id="MobiDB-lite"/>
    </source>
</evidence>
<feature type="region of interest" description="Disordered" evidence="1">
    <location>
        <begin position="1"/>
        <end position="86"/>
    </location>
</feature>
<protein>
    <submittedName>
        <fullName evidence="2">Uncharacterized protein</fullName>
    </submittedName>
</protein>